<dbReference type="eggNOG" id="COG3675">
    <property type="taxonomic scope" value="Bacteria"/>
</dbReference>
<evidence type="ECO:0000313" key="2">
    <source>
        <dbReference type="EMBL" id="KGP92603.1"/>
    </source>
</evidence>
<gene>
    <name evidence="2" type="ORF">N780_14565</name>
</gene>
<sequence>MNKLPFFHKPLALFLLEMCEITYEQYKQKGLFAIPKGFTLVESFKAASIQEMEWFGFIIESDDAVVIAFRGTQSEPDWIADARVYQTPFPYLEDAGLVHTGFLTVYDSCRDAIFEAYKKVSPHKTLYITGHSLGAALATLHALDAAIHTPFNQIVMYNYASPRVGDKEFTIQYRKHVPISIRFVNVHDIVTKVPPTIIYCPITKQVWYYAHVKSQSSFSIQTESIAGNHSLVTYKKGIERFM</sequence>
<dbReference type="InterPro" id="IPR051218">
    <property type="entry name" value="Sec_MonoDiacylglyc_Lipase"/>
</dbReference>
<dbReference type="AlphaFoldDB" id="A0A0A2V0P0"/>
<dbReference type="Proteomes" id="UP000030153">
    <property type="component" value="Unassembled WGS sequence"/>
</dbReference>
<comment type="caution">
    <text evidence="2">The sequence shown here is derived from an EMBL/GenBank/DDBJ whole genome shotgun (WGS) entry which is preliminary data.</text>
</comment>
<dbReference type="STRING" id="1385513.N780_14565"/>
<dbReference type="GO" id="GO:0006629">
    <property type="term" value="P:lipid metabolic process"/>
    <property type="evidence" value="ECO:0007669"/>
    <property type="project" value="InterPro"/>
</dbReference>
<dbReference type="Gene3D" id="3.40.50.1820">
    <property type="entry name" value="alpha/beta hydrolase"/>
    <property type="match status" value="1"/>
</dbReference>
<keyword evidence="3" id="KW-1185">Reference proteome</keyword>
<proteinExistence type="predicted"/>
<dbReference type="InterPro" id="IPR029058">
    <property type="entry name" value="AB_hydrolase_fold"/>
</dbReference>
<dbReference type="SUPFAM" id="SSF53474">
    <property type="entry name" value="alpha/beta-Hydrolases"/>
    <property type="match status" value="1"/>
</dbReference>
<dbReference type="CDD" id="cd00519">
    <property type="entry name" value="Lipase_3"/>
    <property type="match status" value="1"/>
</dbReference>
<name>A0A0A2V0P0_9BACI</name>
<dbReference type="Pfam" id="PF01764">
    <property type="entry name" value="Lipase_3"/>
    <property type="match status" value="1"/>
</dbReference>
<organism evidence="2 3">
    <name type="scientific">Pontibacillus chungwhensis BH030062</name>
    <dbReference type="NCBI Taxonomy" id="1385513"/>
    <lineage>
        <taxon>Bacteria</taxon>
        <taxon>Bacillati</taxon>
        <taxon>Bacillota</taxon>
        <taxon>Bacilli</taxon>
        <taxon>Bacillales</taxon>
        <taxon>Bacillaceae</taxon>
        <taxon>Pontibacillus</taxon>
    </lineage>
</organism>
<dbReference type="InterPro" id="IPR002921">
    <property type="entry name" value="Fungal_lipase-type"/>
</dbReference>
<dbReference type="PANTHER" id="PTHR45856:SF24">
    <property type="entry name" value="FUNGAL LIPASE-LIKE DOMAIN-CONTAINING PROTEIN"/>
    <property type="match status" value="1"/>
</dbReference>
<feature type="domain" description="Fungal lipase-type" evidence="1">
    <location>
        <begin position="66"/>
        <end position="195"/>
    </location>
</feature>
<accession>A0A0A2V0P0</accession>
<dbReference type="PANTHER" id="PTHR45856">
    <property type="entry name" value="ALPHA/BETA-HYDROLASES SUPERFAMILY PROTEIN"/>
    <property type="match status" value="1"/>
</dbReference>
<reference evidence="2 3" key="1">
    <citation type="submission" date="2013-08" db="EMBL/GenBank/DDBJ databases">
        <title>Genome of Pontibacillus chungwhensis.</title>
        <authorList>
            <person name="Wang Q."/>
            <person name="Wang G."/>
        </authorList>
    </citation>
    <scope>NUCLEOTIDE SEQUENCE [LARGE SCALE GENOMIC DNA]</scope>
    <source>
        <strain evidence="2 3">BH030062</strain>
    </source>
</reference>
<evidence type="ECO:0000259" key="1">
    <source>
        <dbReference type="Pfam" id="PF01764"/>
    </source>
</evidence>
<dbReference type="EMBL" id="AVBG01000002">
    <property type="protein sequence ID" value="KGP92603.1"/>
    <property type="molecule type" value="Genomic_DNA"/>
</dbReference>
<evidence type="ECO:0000313" key="3">
    <source>
        <dbReference type="Proteomes" id="UP000030153"/>
    </source>
</evidence>
<protein>
    <submittedName>
        <fullName evidence="2">Lipase</fullName>
    </submittedName>
</protein>